<evidence type="ECO:0000256" key="1">
    <source>
        <dbReference type="HAMAP-Rule" id="MF_00697"/>
    </source>
</evidence>
<dbReference type="PANTHER" id="PTHR42194">
    <property type="entry name" value="UPF0276 PROTEIN HI_1600"/>
    <property type="match status" value="1"/>
</dbReference>
<proteinExistence type="inferred from homology"/>
<reference evidence="2 3" key="1">
    <citation type="journal article" date="2018" name="Environ. Microbiol.">
        <title>Genomes of ubiquitous marine and hypersaline Hydrogenovibrio, Thiomicrorhabdus and Thiomicrospira spp. encode a diversity of mechanisms to sustain chemolithoautotrophy in heterogeneous environments.</title>
        <authorList>
            <person name="Scott K.M."/>
            <person name="Williams J."/>
            <person name="Porter C.M.B."/>
            <person name="Russel S."/>
            <person name="Harmer T.L."/>
            <person name="Paul J.H."/>
            <person name="Antonen K.M."/>
            <person name="Bridges M.K."/>
            <person name="Camper G.J."/>
            <person name="Campla C.K."/>
            <person name="Casella L.G."/>
            <person name="Chase E."/>
            <person name="Conrad J.W."/>
            <person name="Cruz M.C."/>
            <person name="Dunlap D.S."/>
            <person name="Duran L."/>
            <person name="Fahsbender E.M."/>
            <person name="Goldsmith D.B."/>
            <person name="Keeley R.F."/>
            <person name="Kondoff M.R."/>
            <person name="Kussy B.I."/>
            <person name="Lane M.K."/>
            <person name="Lawler S."/>
            <person name="Leigh B.A."/>
            <person name="Lewis C."/>
            <person name="Lostal L.M."/>
            <person name="Marking D."/>
            <person name="Mancera P.A."/>
            <person name="McClenthan E.C."/>
            <person name="McIntyre E.A."/>
            <person name="Mine J.A."/>
            <person name="Modi S."/>
            <person name="Moore B.D."/>
            <person name="Morgan W.A."/>
            <person name="Nelson K.M."/>
            <person name="Nguyen K.N."/>
            <person name="Ogburn N."/>
            <person name="Parrino D.G."/>
            <person name="Pedapudi A.D."/>
            <person name="Pelham R.P."/>
            <person name="Preece A.M."/>
            <person name="Rampersad E.A."/>
            <person name="Richardson J.C."/>
            <person name="Rodgers C.M."/>
            <person name="Schaffer B.L."/>
            <person name="Sheridan N.E."/>
            <person name="Solone M.R."/>
            <person name="Staley Z.R."/>
            <person name="Tabuchi M."/>
            <person name="Waide R.J."/>
            <person name="Wanjugi P.W."/>
            <person name="Young S."/>
            <person name="Clum A."/>
            <person name="Daum C."/>
            <person name="Huntemann M."/>
            <person name="Ivanova N."/>
            <person name="Kyrpides N."/>
            <person name="Mikhailova N."/>
            <person name="Palaniappan K."/>
            <person name="Pillay M."/>
            <person name="Reddy T.B.K."/>
            <person name="Shapiro N."/>
            <person name="Stamatis D."/>
            <person name="Varghese N."/>
            <person name="Woyke T."/>
            <person name="Boden R."/>
            <person name="Freyermuth S.K."/>
            <person name="Kerfeld C.A."/>
        </authorList>
    </citation>
    <scope>NUCLEOTIDE SEQUENCE [LARGE SCALE GENOMIC DNA]</scope>
    <source>
        <strain evidence="2 3">JR-2</strain>
    </source>
</reference>
<dbReference type="PANTHER" id="PTHR42194:SF1">
    <property type="entry name" value="UPF0276 PROTEIN HI_1600"/>
    <property type="match status" value="1"/>
</dbReference>
<dbReference type="InterPro" id="IPR007801">
    <property type="entry name" value="MbnB/TglH/ChrH"/>
</dbReference>
<sequence length="292" mass="33402">MSLRFEPALQGVGLGLRRDFFDEILADPDFDIDFLEIAPENWLRFGGRQGRALRQLTERYPFACHGLSLDLGGPHPLDEAYVMELKAFFEQHHVRVYTEHLSYCGDSGHMYDLMPIPFTEEAVHYVADRIKRVQDLLERPIGVENVSFYAMPSNELTEAEFINAVVSEADCGLLFDVNNTYVNSINHRYDALEFMRQMPTERMMYFHMAGHFDEAEDLKIDTHGQDVKQAVWDLLDETYAQQGVFPTLLERDFNIPPLAELMQEVAQIRTAQAKAVTKAAANGPAEHIRKEG</sequence>
<comment type="similarity">
    <text evidence="1">Belongs to the UPF0276 family.</text>
</comment>
<dbReference type="Pfam" id="PF05114">
    <property type="entry name" value="MbnB_TglH_ChrH"/>
    <property type="match status" value="1"/>
</dbReference>
<dbReference type="KEGG" id="htr:EPV75_09515"/>
<dbReference type="SUPFAM" id="SSF51658">
    <property type="entry name" value="Xylose isomerase-like"/>
    <property type="match status" value="1"/>
</dbReference>
<dbReference type="InterPro" id="IPR036237">
    <property type="entry name" value="Xyl_isomerase-like_sf"/>
</dbReference>
<dbReference type="NCBIfam" id="NF003818">
    <property type="entry name" value="PRK05409.1"/>
    <property type="match status" value="1"/>
</dbReference>
<dbReference type="AlphaFoldDB" id="A0A410H4N9"/>
<keyword evidence="3" id="KW-1185">Reference proteome</keyword>
<protein>
    <recommendedName>
        <fullName evidence="1">UPF0276 protein EPV75_09515</fullName>
    </recommendedName>
</protein>
<evidence type="ECO:0000313" key="3">
    <source>
        <dbReference type="Proteomes" id="UP000285478"/>
    </source>
</evidence>
<dbReference type="EMBL" id="CP035033">
    <property type="protein sequence ID" value="QAB15895.1"/>
    <property type="molecule type" value="Genomic_DNA"/>
</dbReference>
<organism evidence="2 3">
    <name type="scientific">Hydrogenovibrio thermophilus</name>
    <dbReference type="NCBI Taxonomy" id="265883"/>
    <lineage>
        <taxon>Bacteria</taxon>
        <taxon>Pseudomonadati</taxon>
        <taxon>Pseudomonadota</taxon>
        <taxon>Gammaproteobacteria</taxon>
        <taxon>Thiotrichales</taxon>
        <taxon>Piscirickettsiaceae</taxon>
        <taxon>Hydrogenovibrio</taxon>
    </lineage>
</organism>
<accession>A0A410H4N9</accession>
<name>A0A410H4N9_9GAMM</name>
<gene>
    <name evidence="2" type="ORF">EPV75_09515</name>
</gene>
<dbReference type="Proteomes" id="UP000285478">
    <property type="component" value="Chromosome"/>
</dbReference>
<dbReference type="Gene3D" id="3.20.20.150">
    <property type="entry name" value="Divalent-metal-dependent TIM barrel enzymes"/>
    <property type="match status" value="1"/>
</dbReference>
<dbReference type="RefSeq" id="WP_128385229.1">
    <property type="nucleotide sequence ID" value="NZ_CP035033.1"/>
</dbReference>
<evidence type="ECO:0000313" key="2">
    <source>
        <dbReference type="EMBL" id="QAB15895.1"/>
    </source>
</evidence>
<dbReference type="HAMAP" id="MF_00697">
    <property type="entry name" value="UPF0276"/>
    <property type="match status" value="1"/>
</dbReference>